<keyword evidence="2" id="KW-0677">Repeat</keyword>
<keyword evidence="6" id="KW-1185">Reference proteome</keyword>
<feature type="signal peptide" evidence="3">
    <location>
        <begin position="1"/>
        <end position="29"/>
    </location>
</feature>
<dbReference type="AlphaFoldDB" id="A0A9Q1AXV5"/>
<organism evidence="5 6">
    <name type="scientific">Phrynocephalus forsythii</name>
    <dbReference type="NCBI Taxonomy" id="171643"/>
    <lineage>
        <taxon>Eukaryota</taxon>
        <taxon>Metazoa</taxon>
        <taxon>Chordata</taxon>
        <taxon>Craniata</taxon>
        <taxon>Vertebrata</taxon>
        <taxon>Euteleostomi</taxon>
        <taxon>Lepidosauria</taxon>
        <taxon>Squamata</taxon>
        <taxon>Bifurcata</taxon>
        <taxon>Unidentata</taxon>
        <taxon>Episquamata</taxon>
        <taxon>Toxicofera</taxon>
        <taxon>Iguania</taxon>
        <taxon>Acrodonta</taxon>
        <taxon>Agamidae</taxon>
        <taxon>Agaminae</taxon>
        <taxon>Phrynocephalus</taxon>
    </lineage>
</organism>
<proteinExistence type="predicted"/>
<dbReference type="OrthoDB" id="9930377at2759"/>
<dbReference type="Proteomes" id="UP001142489">
    <property type="component" value="Unassembled WGS sequence"/>
</dbReference>
<feature type="domain" description="Integrin beta epidermal growth factor-like" evidence="4">
    <location>
        <begin position="49"/>
        <end position="88"/>
    </location>
</feature>
<evidence type="ECO:0000313" key="6">
    <source>
        <dbReference type="Proteomes" id="UP001142489"/>
    </source>
</evidence>
<reference evidence="5" key="1">
    <citation type="journal article" date="2023" name="DNA Res.">
        <title>Chromosome-level genome assembly of Phrynocephalus forsythii using third-generation DNA sequencing and Hi-C analysis.</title>
        <authorList>
            <person name="Qi Y."/>
            <person name="Zhao W."/>
            <person name="Zhao Y."/>
            <person name="Niu C."/>
            <person name="Cao S."/>
            <person name="Zhang Y."/>
        </authorList>
    </citation>
    <scope>NUCLEOTIDE SEQUENCE</scope>
    <source>
        <tissue evidence="5">Muscle</tissue>
    </source>
</reference>
<protein>
    <recommendedName>
        <fullName evidence="4">Integrin beta epidermal growth factor-like domain-containing protein</fullName>
    </recommendedName>
</protein>
<accession>A0A9Q1AXV5</accession>
<sequence length="103" mass="11255">MYTQGVLSVVLLLSTSLFILLLEIPQSLPLSLRNGLASNSSCRLSQSDSERRCRIPGGKLCSDRGQCNCGVCICQVTEPGKYYGPLCECHDWVCEAYDGEMCA</sequence>
<dbReference type="InterPro" id="IPR057073">
    <property type="entry name" value="EGF_integrin_2"/>
</dbReference>
<feature type="chain" id="PRO_5040284471" description="Integrin beta epidermal growth factor-like domain-containing protein" evidence="3">
    <location>
        <begin position="30"/>
        <end position="103"/>
    </location>
</feature>
<comment type="caution">
    <text evidence="5">The sequence shown here is derived from an EMBL/GenBank/DDBJ whole genome shotgun (WGS) entry which is preliminary data.</text>
</comment>
<keyword evidence="1" id="KW-0245">EGF-like domain</keyword>
<evidence type="ECO:0000256" key="2">
    <source>
        <dbReference type="ARBA" id="ARBA00022737"/>
    </source>
</evidence>
<evidence type="ECO:0000256" key="3">
    <source>
        <dbReference type="SAM" id="SignalP"/>
    </source>
</evidence>
<dbReference type="Gene3D" id="2.10.25.10">
    <property type="entry name" value="Laminin"/>
    <property type="match status" value="1"/>
</dbReference>
<feature type="non-terminal residue" evidence="5">
    <location>
        <position position="1"/>
    </location>
</feature>
<evidence type="ECO:0000313" key="5">
    <source>
        <dbReference type="EMBL" id="KAJ7319824.1"/>
    </source>
</evidence>
<name>A0A9Q1AXV5_9SAUR</name>
<evidence type="ECO:0000259" key="4">
    <source>
        <dbReference type="Pfam" id="PF23105"/>
    </source>
</evidence>
<dbReference type="FunFam" id="2.10.25.10:FF:000384">
    <property type="entry name" value="Integrin subunit beta like 1"/>
    <property type="match status" value="1"/>
</dbReference>
<dbReference type="EMBL" id="JAPFRF010000010">
    <property type="protein sequence ID" value="KAJ7319824.1"/>
    <property type="molecule type" value="Genomic_DNA"/>
</dbReference>
<dbReference type="Pfam" id="PF23105">
    <property type="entry name" value="EGF_integrin"/>
    <property type="match status" value="1"/>
</dbReference>
<evidence type="ECO:0000256" key="1">
    <source>
        <dbReference type="ARBA" id="ARBA00022536"/>
    </source>
</evidence>
<gene>
    <name evidence="5" type="ORF">JRQ81_019335</name>
</gene>
<keyword evidence="3" id="KW-0732">Signal</keyword>